<dbReference type="Pfam" id="PF17818">
    <property type="entry name" value="KCT2"/>
    <property type="match status" value="1"/>
</dbReference>
<feature type="compositionally biased region" description="Polar residues" evidence="1">
    <location>
        <begin position="316"/>
        <end position="326"/>
    </location>
</feature>
<evidence type="ECO:0000256" key="1">
    <source>
        <dbReference type="SAM" id="MobiDB-lite"/>
    </source>
</evidence>
<keyword evidence="2" id="KW-0812">Transmembrane</keyword>
<dbReference type="Proteomes" id="UP000000311">
    <property type="component" value="Unassembled WGS sequence"/>
</dbReference>
<feature type="region of interest" description="Disordered" evidence="1">
    <location>
        <begin position="275"/>
        <end position="381"/>
    </location>
</feature>
<gene>
    <name evidence="3" type="ORF">EAG_11674</name>
</gene>
<protein>
    <recommendedName>
        <fullName evidence="5">Trans-Golgi network integral membrane protein 2</fullName>
    </recommendedName>
</protein>
<feature type="compositionally biased region" description="Polar residues" evidence="1">
    <location>
        <begin position="356"/>
        <end position="367"/>
    </location>
</feature>
<sequence length="460" mass="52498">MKNDTNLCAASKCLYESEYAKLCASLPYPTVPLDFNEQNLNIFLCLGLYDAAYKICQYSSQNSNTTILTLNLEKFVLNATLKKEKDFCVNLQGFTSSYNQIDSYLKTLIEMLKELNKCQKMCFDFDDKLKPLCAVFAWIKNYDDKKANRTGTKQNFVINETTSNKIEYKTIEANEMKESNEEKYRNNNKLISNISENSNVEKTSLNVTQTESTIHAELDMENEKSDDEKLNKAQKKLNTDLKTSAHKSSPLLHENKKIDETETVKIVKPIKTILPIPPSDLQVSSMNNPTSNVPKKDISKEKGEEFKEENSDDLKTSTLSENTQDYIQDVKNSDGDIDTTRDIETSNIEDTDKDTNQQSTGNQNENAESSKQENLRNPNIRTEDDSHFFTYFTVITVACIAGYIGYHNKQKILAIVLEGRRSRSNRSRRRPSTANYRKLDCTLEEAVTSQCNANVTHVIY</sequence>
<evidence type="ECO:0000313" key="3">
    <source>
        <dbReference type="EMBL" id="EFN67642.1"/>
    </source>
</evidence>
<keyword evidence="2" id="KW-1133">Transmembrane helix</keyword>
<evidence type="ECO:0000313" key="4">
    <source>
        <dbReference type="Proteomes" id="UP000000311"/>
    </source>
</evidence>
<dbReference type="InParanoid" id="E2AFZ2"/>
<keyword evidence="2" id="KW-0472">Membrane</keyword>
<dbReference type="AlphaFoldDB" id="E2AFZ2"/>
<organism evidence="4">
    <name type="scientific">Camponotus floridanus</name>
    <name type="common">Florida carpenter ant</name>
    <dbReference type="NCBI Taxonomy" id="104421"/>
    <lineage>
        <taxon>Eukaryota</taxon>
        <taxon>Metazoa</taxon>
        <taxon>Ecdysozoa</taxon>
        <taxon>Arthropoda</taxon>
        <taxon>Hexapoda</taxon>
        <taxon>Insecta</taxon>
        <taxon>Pterygota</taxon>
        <taxon>Neoptera</taxon>
        <taxon>Endopterygota</taxon>
        <taxon>Hymenoptera</taxon>
        <taxon>Apocrita</taxon>
        <taxon>Aculeata</taxon>
        <taxon>Formicoidea</taxon>
        <taxon>Formicidae</taxon>
        <taxon>Formicinae</taxon>
        <taxon>Camponotus</taxon>
    </lineage>
</organism>
<dbReference type="InterPro" id="IPR037645">
    <property type="entry name" value="KCT2"/>
</dbReference>
<keyword evidence="4" id="KW-1185">Reference proteome</keyword>
<proteinExistence type="predicted"/>
<evidence type="ECO:0008006" key="5">
    <source>
        <dbReference type="Google" id="ProtNLM"/>
    </source>
</evidence>
<dbReference type="OrthoDB" id="5846619at2759"/>
<name>E2AFZ2_CAMFO</name>
<feature type="compositionally biased region" description="Polar residues" evidence="1">
    <location>
        <begin position="281"/>
        <end position="293"/>
    </location>
</feature>
<dbReference type="EMBL" id="GL439184">
    <property type="protein sequence ID" value="EFN67642.1"/>
    <property type="molecule type" value="Genomic_DNA"/>
</dbReference>
<feature type="transmembrane region" description="Helical" evidence="2">
    <location>
        <begin position="388"/>
        <end position="406"/>
    </location>
</feature>
<accession>E2AFZ2</accession>
<dbReference type="PANTHER" id="PTHR16502:SF0">
    <property type="entry name" value="KERATINOCYTE-ASSOCIATED TRANSMEMBRANE PROTEIN 2"/>
    <property type="match status" value="1"/>
</dbReference>
<dbReference type="PANTHER" id="PTHR16502">
    <property type="entry name" value="KERATINOCYTE-ASSOCIATED TRANSMEMBRANE PROTEIN 2"/>
    <property type="match status" value="1"/>
</dbReference>
<evidence type="ECO:0000256" key="2">
    <source>
        <dbReference type="SAM" id="Phobius"/>
    </source>
</evidence>
<dbReference type="OMA" id="CNANVTH"/>
<dbReference type="STRING" id="104421.E2AFZ2"/>
<feature type="compositionally biased region" description="Basic and acidic residues" evidence="1">
    <location>
        <begin position="294"/>
        <end position="315"/>
    </location>
</feature>
<reference evidence="3 4" key="1">
    <citation type="journal article" date="2010" name="Science">
        <title>Genomic comparison of the ants Camponotus floridanus and Harpegnathos saltator.</title>
        <authorList>
            <person name="Bonasio R."/>
            <person name="Zhang G."/>
            <person name="Ye C."/>
            <person name="Mutti N.S."/>
            <person name="Fang X."/>
            <person name="Qin N."/>
            <person name="Donahue G."/>
            <person name="Yang P."/>
            <person name="Li Q."/>
            <person name="Li C."/>
            <person name="Zhang P."/>
            <person name="Huang Z."/>
            <person name="Berger S.L."/>
            <person name="Reinberg D."/>
            <person name="Wang J."/>
            <person name="Liebig J."/>
        </authorList>
    </citation>
    <scope>NUCLEOTIDE SEQUENCE [LARGE SCALE GENOMIC DNA]</scope>
    <source>
        <strain evidence="4">C129</strain>
    </source>
</reference>
<feature type="compositionally biased region" description="Basic and acidic residues" evidence="1">
    <location>
        <begin position="331"/>
        <end position="344"/>
    </location>
</feature>